<dbReference type="EMBL" id="AWVP01000036">
    <property type="protein sequence ID" value="ERK59227.1"/>
    <property type="molecule type" value="Genomic_DNA"/>
</dbReference>
<organism evidence="1 2">
    <name type="scientific">Gemella bergeri ATCC 700627</name>
    <dbReference type="NCBI Taxonomy" id="1321820"/>
    <lineage>
        <taxon>Bacteria</taxon>
        <taxon>Bacillati</taxon>
        <taxon>Bacillota</taxon>
        <taxon>Bacilli</taxon>
        <taxon>Bacillales</taxon>
        <taxon>Gemellaceae</taxon>
        <taxon>Gemella</taxon>
    </lineage>
</organism>
<dbReference type="PIRSF" id="PIRSF031551">
    <property type="entry name" value="DUF1706"/>
    <property type="match status" value="1"/>
</dbReference>
<dbReference type="PATRIC" id="fig|1321820.3.peg.589"/>
<protein>
    <recommendedName>
        <fullName evidence="3">ClbS/DfsB family four-helix bundle protein</fullName>
    </recommendedName>
</protein>
<dbReference type="InterPro" id="IPR012550">
    <property type="entry name" value="DUF1706"/>
</dbReference>
<dbReference type="Proteomes" id="UP000016637">
    <property type="component" value="Unassembled WGS sequence"/>
</dbReference>
<evidence type="ECO:0000313" key="2">
    <source>
        <dbReference type="Proteomes" id="UP000016637"/>
    </source>
</evidence>
<dbReference type="HOGENOM" id="CLU_124046_0_0_9"/>
<dbReference type="PANTHER" id="PTHR40658:SF3">
    <property type="entry name" value="CLBS_DFSB FAMILY FOUR-HELIX BUNDLE PROTEIN"/>
    <property type="match status" value="1"/>
</dbReference>
<dbReference type="PANTHER" id="PTHR40658">
    <property type="match status" value="1"/>
</dbReference>
<name>U2S8T9_9BACL</name>
<evidence type="ECO:0000313" key="1">
    <source>
        <dbReference type="EMBL" id="ERK59227.1"/>
    </source>
</evidence>
<sequence length="171" mass="20669">MKQYSSKKELISEINKAFEKYITEFFTIREEDKNLRIDGVDRTPAENLSYQLGWTTLLLQWERDELIGKIVKTPHPNFKWNELGKLYSWFYEQYSKMTLEELIIALTNNVNEIIVWLENISDEELFMPHKRKWADSATKTAVWPIWKFVQVNTVAPFKTFRTKIRKWKKER</sequence>
<gene>
    <name evidence="1" type="ORF">HMPREF1983_00602</name>
</gene>
<evidence type="ECO:0008006" key="3">
    <source>
        <dbReference type="Google" id="ProtNLM"/>
    </source>
</evidence>
<dbReference type="InterPro" id="IPR034660">
    <property type="entry name" value="DinB/YfiT-like"/>
</dbReference>
<dbReference type="Pfam" id="PF08020">
    <property type="entry name" value="DUF1706"/>
    <property type="match status" value="1"/>
</dbReference>
<comment type="caution">
    <text evidence="1">The sequence shown here is derived from an EMBL/GenBank/DDBJ whole genome shotgun (WGS) entry which is preliminary data.</text>
</comment>
<accession>U2S8T9</accession>
<dbReference type="RefSeq" id="WP_021753182.1">
    <property type="nucleotide sequence ID" value="NZ_KI271849.1"/>
</dbReference>
<proteinExistence type="predicted"/>
<reference evidence="1 2" key="1">
    <citation type="submission" date="2013-08" db="EMBL/GenBank/DDBJ databases">
        <authorList>
            <person name="Weinstock G."/>
            <person name="Sodergren E."/>
            <person name="Wylie T."/>
            <person name="Fulton L."/>
            <person name="Fulton R."/>
            <person name="Fronick C."/>
            <person name="O'Laughlin M."/>
            <person name="Godfrey J."/>
            <person name="Miner T."/>
            <person name="Herter B."/>
            <person name="Appelbaum E."/>
            <person name="Cordes M."/>
            <person name="Lek S."/>
            <person name="Wollam A."/>
            <person name="Pepin K.H."/>
            <person name="Palsikar V.B."/>
            <person name="Mitreva M."/>
            <person name="Wilson R.K."/>
        </authorList>
    </citation>
    <scope>NUCLEOTIDE SEQUENCE [LARGE SCALE GENOMIC DNA]</scope>
    <source>
        <strain evidence="1 2">ATCC 700627</strain>
    </source>
</reference>
<keyword evidence="2" id="KW-1185">Reference proteome</keyword>
<dbReference type="Gene3D" id="1.20.120.450">
    <property type="entry name" value="dinb family like domain"/>
    <property type="match status" value="1"/>
</dbReference>
<dbReference type="eggNOG" id="COG4283">
    <property type="taxonomic scope" value="Bacteria"/>
</dbReference>
<dbReference type="AlphaFoldDB" id="U2S8T9"/>